<proteinExistence type="predicted"/>
<protein>
    <submittedName>
        <fullName evidence="1">Uncharacterized protein</fullName>
    </submittedName>
</protein>
<organism evidence="1 2">
    <name type="scientific">Candidatus Mycoplasma haematobovis</name>
    <dbReference type="NCBI Taxonomy" id="432608"/>
    <lineage>
        <taxon>Bacteria</taxon>
        <taxon>Bacillati</taxon>
        <taxon>Mycoplasmatota</taxon>
        <taxon>Mollicutes</taxon>
        <taxon>Mycoplasmataceae</taxon>
        <taxon>Mycoplasma</taxon>
    </lineage>
</organism>
<accession>A0A1A9QC49</accession>
<evidence type="ECO:0000313" key="1">
    <source>
        <dbReference type="EMBL" id="OAL10033.1"/>
    </source>
</evidence>
<name>A0A1A9QC49_9MOLU</name>
<dbReference type="EMBL" id="LWUJ01000012">
    <property type="protein sequence ID" value="OAL10033.1"/>
    <property type="molecule type" value="Genomic_DNA"/>
</dbReference>
<dbReference type="Proteomes" id="UP000077623">
    <property type="component" value="Unassembled WGS sequence"/>
</dbReference>
<dbReference type="RefSeq" id="WP_187150419.1">
    <property type="nucleotide sequence ID" value="NZ_LWUJ01000012.1"/>
</dbReference>
<reference evidence="2" key="1">
    <citation type="submission" date="2016-04" db="EMBL/GenBank/DDBJ databases">
        <authorList>
            <person name="Quiroz-Castaneda R.E."/>
            <person name="Martinez-Ocampo F."/>
        </authorList>
    </citation>
    <scope>NUCLEOTIDE SEQUENCE [LARGE SCALE GENOMIC DNA]</scope>
    <source>
        <strain evidence="2">INIFAP01</strain>
    </source>
</reference>
<gene>
    <name evidence="1" type="ORF">A6V39_03910</name>
</gene>
<evidence type="ECO:0000313" key="2">
    <source>
        <dbReference type="Proteomes" id="UP000077623"/>
    </source>
</evidence>
<keyword evidence="2" id="KW-1185">Reference proteome</keyword>
<sequence length="193" mass="21371">MAGITVKIVAGTLTAGAIGGAGYGVHALTDTTDTVKNYLEKSKFILTKENETDLWTKAFGTYGLEKAGFKIPKTISNGNDIRDWCKETLNKKIKSEEEANYKIASKWCVHYTTISDKLKGKNLVDDASKLNDKISSFSKDIQTEINNTQVDASTNQNGEKVKKWCQENVKRTFTKESENYFSNINSHCLAGPA</sequence>
<dbReference type="AlphaFoldDB" id="A0A1A9QC49"/>
<comment type="caution">
    <text evidence="1">The sequence shown here is derived from an EMBL/GenBank/DDBJ whole genome shotgun (WGS) entry which is preliminary data.</text>
</comment>
<dbReference type="STRING" id="432608.A6V39_03910"/>